<evidence type="ECO:0000256" key="1">
    <source>
        <dbReference type="ARBA" id="ARBA00005432"/>
    </source>
</evidence>
<organism evidence="4 5">
    <name type="scientific">Ensete ventricosum</name>
    <name type="common">Abyssinian banana</name>
    <name type="synonym">Musa ensete</name>
    <dbReference type="NCBI Taxonomy" id="4639"/>
    <lineage>
        <taxon>Eukaryota</taxon>
        <taxon>Viridiplantae</taxon>
        <taxon>Streptophyta</taxon>
        <taxon>Embryophyta</taxon>
        <taxon>Tracheophyta</taxon>
        <taxon>Spermatophyta</taxon>
        <taxon>Magnoliopsida</taxon>
        <taxon>Liliopsida</taxon>
        <taxon>Zingiberales</taxon>
        <taxon>Musaceae</taxon>
        <taxon>Ensete</taxon>
    </lineage>
</organism>
<dbReference type="AlphaFoldDB" id="A0AAV8Q1A0"/>
<sequence>MGKRSRKLVSKILGRVWRLFRRWLFLMLSFGPMPEHIAFILDGNRRYAKKKKLKMGAGHNVGFNSLVAVLRYCYELGVKYVTVYAFSIDNFNRKPEEVQGLMALMKEKIDELLEEEDTIVHKFGLRIDFWGRLDLLSESARLAAERAMAATANNTGPVLCVCVAYTSTDEIARAIKKSCSKKREEEAAGARGSIAVADLEKNFDSAHCPDPDILIRTSGETRLSNFLLWQSALTHLQNPRPLWPEFSLRNLIWAILKYQKAHPYLEARRRRLAKKQN</sequence>
<comment type="similarity">
    <text evidence="1 3">Belongs to the UPP synthase family.</text>
</comment>
<evidence type="ECO:0000256" key="3">
    <source>
        <dbReference type="RuleBase" id="RU363018"/>
    </source>
</evidence>
<evidence type="ECO:0000313" key="5">
    <source>
        <dbReference type="Proteomes" id="UP001222027"/>
    </source>
</evidence>
<gene>
    <name evidence="4" type="ORF">OPV22_027937</name>
</gene>
<dbReference type="GO" id="GO:0005783">
    <property type="term" value="C:endoplasmic reticulum"/>
    <property type="evidence" value="ECO:0007669"/>
    <property type="project" value="TreeGrafter"/>
</dbReference>
<dbReference type="SUPFAM" id="SSF64005">
    <property type="entry name" value="Undecaprenyl diphosphate synthase"/>
    <property type="match status" value="1"/>
</dbReference>
<dbReference type="InterPro" id="IPR036424">
    <property type="entry name" value="UPP_synth-like_sf"/>
</dbReference>
<evidence type="ECO:0000256" key="2">
    <source>
        <dbReference type="ARBA" id="ARBA00022679"/>
    </source>
</evidence>
<dbReference type="PROSITE" id="PS01066">
    <property type="entry name" value="UPP_SYNTHASE"/>
    <property type="match status" value="1"/>
</dbReference>
<proteinExistence type="inferred from homology"/>
<dbReference type="CDD" id="cd00475">
    <property type="entry name" value="Cis_IPPS"/>
    <property type="match status" value="1"/>
</dbReference>
<dbReference type="InterPro" id="IPR018520">
    <property type="entry name" value="UPP_synth-like_CS"/>
</dbReference>
<protein>
    <recommendedName>
        <fullName evidence="3">Alkyl transferase</fullName>
        <ecNumber evidence="3">2.5.1.-</ecNumber>
    </recommendedName>
</protein>
<dbReference type="HAMAP" id="MF_01139">
    <property type="entry name" value="ISPT"/>
    <property type="match status" value="1"/>
</dbReference>
<dbReference type="Proteomes" id="UP001222027">
    <property type="component" value="Unassembled WGS sequence"/>
</dbReference>
<dbReference type="NCBIfam" id="TIGR00055">
    <property type="entry name" value="uppS"/>
    <property type="match status" value="1"/>
</dbReference>
<accession>A0AAV8Q1A0</accession>
<name>A0AAV8Q1A0_ENSVE</name>
<dbReference type="InterPro" id="IPR001441">
    <property type="entry name" value="UPP_synth-like"/>
</dbReference>
<dbReference type="GO" id="GO:0016094">
    <property type="term" value="P:polyprenol biosynthetic process"/>
    <property type="evidence" value="ECO:0007669"/>
    <property type="project" value="TreeGrafter"/>
</dbReference>
<reference evidence="4 5" key="1">
    <citation type="submission" date="2022-12" db="EMBL/GenBank/DDBJ databases">
        <title>Chromosome-scale assembly of the Ensete ventricosum genome.</title>
        <authorList>
            <person name="Dussert Y."/>
            <person name="Stocks J."/>
            <person name="Wendawek A."/>
            <person name="Woldeyes F."/>
            <person name="Nichols R.A."/>
            <person name="Borrell J.S."/>
        </authorList>
    </citation>
    <scope>NUCLEOTIDE SEQUENCE [LARGE SCALE GENOMIC DNA]</scope>
    <source>
        <strain evidence="5">cv. Maze</strain>
        <tissue evidence="4">Seeds</tissue>
    </source>
</reference>
<keyword evidence="2 3" id="KW-0808">Transferase</keyword>
<evidence type="ECO:0000313" key="4">
    <source>
        <dbReference type="EMBL" id="KAJ8465385.1"/>
    </source>
</evidence>
<dbReference type="EC" id="2.5.1.-" evidence="3"/>
<dbReference type="PANTHER" id="PTHR10291">
    <property type="entry name" value="DEHYDRODOLICHYL DIPHOSPHATE SYNTHASE FAMILY MEMBER"/>
    <property type="match status" value="1"/>
</dbReference>
<comment type="caution">
    <text evidence="4">The sequence shown here is derived from an EMBL/GenBank/DDBJ whole genome shotgun (WGS) entry which is preliminary data.</text>
</comment>
<dbReference type="PANTHER" id="PTHR10291:SF43">
    <property type="entry name" value="DEHYDRODOLICHYL DIPHOSPHATE SYNTHASE COMPLEX SUBUNIT DHDDS"/>
    <property type="match status" value="1"/>
</dbReference>
<keyword evidence="5" id="KW-1185">Reference proteome</keyword>
<dbReference type="Gene3D" id="3.40.1180.10">
    <property type="entry name" value="Decaprenyl diphosphate synthase-like"/>
    <property type="match status" value="1"/>
</dbReference>
<dbReference type="Pfam" id="PF01255">
    <property type="entry name" value="Prenyltransf"/>
    <property type="match status" value="1"/>
</dbReference>
<dbReference type="GO" id="GO:0045547">
    <property type="term" value="F:ditrans,polycis-polyprenyl diphosphate synthase [(2E,6E)-farnesyl diphosphate specific] activity"/>
    <property type="evidence" value="ECO:0007669"/>
    <property type="project" value="TreeGrafter"/>
</dbReference>
<dbReference type="EMBL" id="JAQQAF010000008">
    <property type="protein sequence ID" value="KAJ8465385.1"/>
    <property type="molecule type" value="Genomic_DNA"/>
</dbReference>